<dbReference type="PROSITE" id="PS51903">
    <property type="entry name" value="CLP_R"/>
    <property type="match status" value="1"/>
</dbReference>
<name>A0A2P2BRB5_9FIRM</name>
<comment type="similarity">
    <text evidence="2 10">Belongs to the ClpA/ClpB family.</text>
</comment>
<dbReference type="Pfam" id="PF17871">
    <property type="entry name" value="AAA_lid_9"/>
    <property type="match status" value="1"/>
</dbReference>
<keyword evidence="14" id="KW-1185">Reference proteome</keyword>
<dbReference type="Gene3D" id="1.10.1780.10">
    <property type="entry name" value="Clp, N-terminal domain"/>
    <property type="match status" value="1"/>
</dbReference>
<accession>A0A2P2BRB5</accession>
<dbReference type="CDD" id="cd19499">
    <property type="entry name" value="RecA-like_ClpB_Hsp104-like"/>
    <property type="match status" value="1"/>
</dbReference>
<evidence type="ECO:0000256" key="8">
    <source>
        <dbReference type="ARBA" id="ARBA00026057"/>
    </source>
</evidence>
<gene>
    <name evidence="11" type="primary">clpB</name>
    <name evidence="13" type="ORF">FRIFI_1361</name>
</gene>
<dbReference type="PANTHER" id="PTHR11638:SF18">
    <property type="entry name" value="HEAT SHOCK PROTEIN 104"/>
    <property type="match status" value="1"/>
</dbReference>
<evidence type="ECO:0000256" key="5">
    <source>
        <dbReference type="ARBA" id="ARBA00022840"/>
    </source>
</evidence>
<dbReference type="InterPro" id="IPR041546">
    <property type="entry name" value="ClpA/ClpB_AAA_lid"/>
</dbReference>
<evidence type="ECO:0000313" key="14">
    <source>
        <dbReference type="Proteomes" id="UP000245695"/>
    </source>
</evidence>
<dbReference type="GO" id="GO:0005524">
    <property type="term" value="F:ATP binding"/>
    <property type="evidence" value="ECO:0007669"/>
    <property type="project" value="UniProtKB-UniRule"/>
</dbReference>
<dbReference type="FunFam" id="3.40.50.300:FF:000120">
    <property type="entry name" value="ATP-dependent chaperone ClpB"/>
    <property type="match status" value="1"/>
</dbReference>
<feature type="domain" description="Clp R" evidence="12">
    <location>
        <begin position="3"/>
        <end position="151"/>
    </location>
</feature>
<dbReference type="PRINTS" id="PR00300">
    <property type="entry name" value="CLPPROTEASEA"/>
</dbReference>
<dbReference type="GO" id="GO:0034605">
    <property type="term" value="P:cellular response to heat"/>
    <property type="evidence" value="ECO:0007669"/>
    <property type="project" value="TreeGrafter"/>
</dbReference>
<dbReference type="RefSeq" id="WP_092925798.1">
    <property type="nucleotide sequence ID" value="NZ_FJTZ01000012.1"/>
</dbReference>
<dbReference type="KEGG" id="rhom:FRIFI_1361"/>
<comment type="subunit">
    <text evidence="8">Homohexamer. The oligomerization is ATP-dependent.</text>
</comment>
<dbReference type="Proteomes" id="UP000245695">
    <property type="component" value="Chromosome 1"/>
</dbReference>
<proteinExistence type="inferred from homology"/>
<dbReference type="InterPro" id="IPR027417">
    <property type="entry name" value="P-loop_NTPase"/>
</dbReference>
<evidence type="ECO:0000256" key="10">
    <source>
        <dbReference type="RuleBase" id="RU004432"/>
    </source>
</evidence>
<dbReference type="Pfam" id="PF07724">
    <property type="entry name" value="AAA_2"/>
    <property type="match status" value="1"/>
</dbReference>
<dbReference type="Pfam" id="PF00004">
    <property type="entry name" value="AAA"/>
    <property type="match status" value="1"/>
</dbReference>
<dbReference type="InterPro" id="IPR003959">
    <property type="entry name" value="ATPase_AAA_core"/>
</dbReference>
<keyword evidence="4 10" id="KW-0547">Nucleotide-binding</keyword>
<evidence type="ECO:0000256" key="11">
    <source>
        <dbReference type="RuleBase" id="RU362034"/>
    </source>
</evidence>
<evidence type="ECO:0000256" key="9">
    <source>
        <dbReference type="PROSITE-ProRule" id="PRU01251"/>
    </source>
</evidence>
<organism evidence="13 14">
    <name type="scientific">Romboutsia hominis</name>
    <dbReference type="NCBI Taxonomy" id="1507512"/>
    <lineage>
        <taxon>Bacteria</taxon>
        <taxon>Bacillati</taxon>
        <taxon>Bacillota</taxon>
        <taxon>Clostridia</taxon>
        <taxon>Peptostreptococcales</taxon>
        <taxon>Peptostreptococcaceae</taxon>
        <taxon>Romboutsia</taxon>
    </lineage>
</organism>
<evidence type="ECO:0000256" key="3">
    <source>
        <dbReference type="ARBA" id="ARBA00022737"/>
    </source>
</evidence>
<keyword evidence="6 11" id="KW-0175">Coiled coil</keyword>
<dbReference type="PROSITE" id="PS00871">
    <property type="entry name" value="CLPAB_2"/>
    <property type="match status" value="1"/>
</dbReference>
<dbReference type="InterPro" id="IPR017730">
    <property type="entry name" value="Chaperonin_ClpB"/>
</dbReference>
<dbReference type="Gene3D" id="3.40.50.300">
    <property type="entry name" value="P-loop containing nucleotide triphosphate hydrolases"/>
    <property type="match status" value="3"/>
</dbReference>
<dbReference type="InterPro" id="IPR003593">
    <property type="entry name" value="AAA+_ATPase"/>
</dbReference>
<evidence type="ECO:0000259" key="12">
    <source>
        <dbReference type="PROSITE" id="PS51903"/>
    </source>
</evidence>
<dbReference type="PANTHER" id="PTHR11638">
    <property type="entry name" value="ATP-DEPENDENT CLP PROTEASE"/>
    <property type="match status" value="1"/>
</dbReference>
<keyword evidence="11" id="KW-0963">Cytoplasm</keyword>
<comment type="subcellular location">
    <subcellularLocation>
        <location evidence="1 11">Cytoplasm</location>
    </subcellularLocation>
</comment>
<keyword evidence="11" id="KW-0346">Stress response</keyword>
<evidence type="ECO:0000256" key="4">
    <source>
        <dbReference type="ARBA" id="ARBA00022741"/>
    </source>
</evidence>
<dbReference type="InterPro" id="IPR001270">
    <property type="entry name" value="ClpA/B"/>
</dbReference>
<dbReference type="GO" id="GO:0005737">
    <property type="term" value="C:cytoplasm"/>
    <property type="evidence" value="ECO:0007669"/>
    <property type="project" value="UniProtKB-SubCell"/>
</dbReference>
<dbReference type="Pfam" id="PF02861">
    <property type="entry name" value="Clp_N"/>
    <property type="match status" value="1"/>
</dbReference>
<keyword evidence="7 10" id="KW-0143">Chaperone</keyword>
<comment type="function">
    <text evidence="11">Part of a stress-induced multi-chaperone system, it is involved in the recovery of the cell from heat-induced damage, in cooperation with DnaK, DnaJ and GrpE.</text>
</comment>
<evidence type="ECO:0000256" key="6">
    <source>
        <dbReference type="ARBA" id="ARBA00023054"/>
    </source>
</evidence>
<evidence type="ECO:0000256" key="7">
    <source>
        <dbReference type="ARBA" id="ARBA00023186"/>
    </source>
</evidence>
<dbReference type="FunFam" id="3.40.50.300:FF:000010">
    <property type="entry name" value="Chaperone clpB 1, putative"/>
    <property type="match status" value="1"/>
</dbReference>
<evidence type="ECO:0000256" key="2">
    <source>
        <dbReference type="ARBA" id="ARBA00008675"/>
    </source>
</evidence>
<keyword evidence="5 10" id="KW-0067">ATP-binding</keyword>
<dbReference type="InterPro" id="IPR028299">
    <property type="entry name" value="ClpA/B_CS2"/>
</dbReference>
<dbReference type="InterPro" id="IPR036628">
    <property type="entry name" value="Clp_N_dom_sf"/>
</dbReference>
<comment type="subunit">
    <text evidence="11">Homohexamer; The oligomerization is ATP-dependent.</text>
</comment>
<dbReference type="Pfam" id="PF10431">
    <property type="entry name" value="ClpB_D2-small"/>
    <property type="match status" value="1"/>
</dbReference>
<keyword evidence="3 9" id="KW-0677">Repeat</keyword>
<dbReference type="SUPFAM" id="SSF81923">
    <property type="entry name" value="Double Clp-N motif"/>
    <property type="match status" value="1"/>
</dbReference>
<dbReference type="AlphaFoldDB" id="A0A2P2BRB5"/>
<dbReference type="PROSITE" id="PS00870">
    <property type="entry name" value="CLPAB_1"/>
    <property type="match status" value="1"/>
</dbReference>
<dbReference type="EMBL" id="LN650648">
    <property type="protein sequence ID" value="CEI72896.1"/>
    <property type="molecule type" value="Genomic_DNA"/>
</dbReference>
<evidence type="ECO:0000313" key="13">
    <source>
        <dbReference type="EMBL" id="CEI72896.1"/>
    </source>
</evidence>
<dbReference type="FunFam" id="3.40.50.300:FF:000025">
    <property type="entry name" value="ATP-dependent Clp protease subunit"/>
    <property type="match status" value="1"/>
</dbReference>
<dbReference type="SMART" id="SM00382">
    <property type="entry name" value="AAA"/>
    <property type="match status" value="2"/>
</dbReference>
<dbReference type="InterPro" id="IPR004176">
    <property type="entry name" value="Clp_R_N"/>
</dbReference>
<dbReference type="InterPro" id="IPR050130">
    <property type="entry name" value="ClpA_ClpB"/>
</dbReference>
<dbReference type="GO" id="GO:0016887">
    <property type="term" value="F:ATP hydrolysis activity"/>
    <property type="evidence" value="ECO:0007669"/>
    <property type="project" value="InterPro"/>
</dbReference>
<feature type="coiled-coil region" evidence="11">
    <location>
        <begin position="417"/>
        <end position="531"/>
    </location>
</feature>
<dbReference type="InterPro" id="IPR019489">
    <property type="entry name" value="Clp_ATPase_C"/>
</dbReference>
<protein>
    <recommendedName>
        <fullName evidence="11">Chaperone protein ClpB</fullName>
    </recommendedName>
</protein>
<reference evidence="13 14" key="1">
    <citation type="submission" date="2014-09" db="EMBL/GenBank/DDBJ databases">
        <authorList>
            <person name="Hornung B.V."/>
        </authorList>
    </citation>
    <scope>NUCLEOTIDE SEQUENCE [LARGE SCALE GENOMIC DNA]</scope>
    <source>
        <strain evidence="13 14">FRIFI</strain>
    </source>
</reference>
<evidence type="ECO:0000256" key="1">
    <source>
        <dbReference type="ARBA" id="ARBA00004496"/>
    </source>
</evidence>
<dbReference type="CDD" id="cd00009">
    <property type="entry name" value="AAA"/>
    <property type="match status" value="1"/>
</dbReference>
<dbReference type="Gene3D" id="1.10.8.60">
    <property type="match status" value="1"/>
</dbReference>
<dbReference type="SUPFAM" id="SSF52540">
    <property type="entry name" value="P-loop containing nucleoside triphosphate hydrolases"/>
    <property type="match status" value="2"/>
</dbReference>
<sequence>MDIERMTVRVQKALNEAYNIGVKNHNQQIDVIHLLSALVNQEDGLIPNILEKMGVSVDSVKNSIDMELSKLPQIHGEGISSQGVTATRRINEILIKAEEISKEFKDSYISVEHVMLAMIDMEGNTPVGKVLRQYNINKSNFLEVLSQVRGSQRVETQDPEGTYEALTRYGTNLVDLAKKNKLDPVIGRDEEIRRVIRILSRRTKNNPVLIGEPGVGKTAIVEGLAERIVRGDVPEGLKDKVIYALDMGSLIAGAKYRGEFEERLKAVLKEVQSSEGKIILFIDEIHTIVGAGKTDGAMDAGNLIKPMLARGELNCIGATTFDEYRQYIEKDKALERRFQPVIAEEPSVSDTISILRGLKERFEIHHGIRIHDNAIVAAAKLSDRYIQDRYLPDKAIDLIDEAGAMIRSEIDSLPTELDTVRRRIFTLETEKEALLKENDEKSKNRLENLGKELAELKSKNDEMTAKYENEKKQILDIRNLKEELDKAKGDVERYEREYDFNKAAELKYGIIPKLEEQIQNHEEKMASSYENALLKEEVTENEISQIVAKWTGIPVTKLVEGEREKLLKLEDDLHKRVIGQDEAVTAVSNAVIRARAGLKDEKKPIGSFIFLGPTGVGKTELAKTLANNLFDSEDNIIRIDMSEYMEKHAVSRLIGPPPGYVGYEEGGQLTEAVRRHPYSVILFDEIEKAHEDVFNIFLQILDDGRLTDNKGKTVDFKNTLIIMTSNIGSHHLLEAGENIDEFTKDMVMNEMKHRFKPEFLNRVDDIIMFKPLSLEGIKKIIDIFVDALRKRLSEKNIDIKITDGAKEVMAKEGYDPVYGARPLKRYISNTLETKIARKIISGEVYSGCTVVIDADGENIEVSTKN</sequence>
<dbReference type="NCBIfam" id="TIGR03346">
    <property type="entry name" value="chaperone_ClpB"/>
    <property type="match status" value="1"/>
</dbReference>
<dbReference type="GO" id="GO:0042026">
    <property type="term" value="P:protein refolding"/>
    <property type="evidence" value="ECO:0007669"/>
    <property type="project" value="UniProtKB-UniRule"/>
</dbReference>
<dbReference type="InterPro" id="IPR018368">
    <property type="entry name" value="ClpA/B_CS1"/>
</dbReference>
<dbReference type="SMART" id="SM01086">
    <property type="entry name" value="ClpB_D2-small"/>
    <property type="match status" value="1"/>
</dbReference>